<evidence type="ECO:0000256" key="1">
    <source>
        <dbReference type="ARBA" id="ARBA00023012"/>
    </source>
</evidence>
<keyword evidence="1" id="KW-0902">Two-component regulatory system</keyword>
<evidence type="ECO:0000259" key="3">
    <source>
        <dbReference type="PROSITE" id="PS50894"/>
    </source>
</evidence>
<evidence type="ECO:0000256" key="2">
    <source>
        <dbReference type="PROSITE-ProRule" id="PRU00110"/>
    </source>
</evidence>
<dbReference type="GO" id="GO:0000160">
    <property type="term" value="P:phosphorelay signal transduction system"/>
    <property type="evidence" value="ECO:0007669"/>
    <property type="project" value="UniProtKB-KW"/>
</dbReference>
<keyword evidence="5" id="KW-1185">Reference proteome</keyword>
<dbReference type="GO" id="GO:0004672">
    <property type="term" value="F:protein kinase activity"/>
    <property type="evidence" value="ECO:0007669"/>
    <property type="project" value="UniProtKB-ARBA"/>
</dbReference>
<keyword evidence="2" id="KW-0597">Phosphoprotein</keyword>
<gene>
    <name evidence="4" type="ORF">SAMN05192568_1005145</name>
</gene>
<evidence type="ECO:0000313" key="5">
    <source>
        <dbReference type="Proteomes" id="UP000199048"/>
    </source>
</evidence>
<proteinExistence type="predicted"/>
<dbReference type="OrthoDB" id="8454588at2"/>
<feature type="modified residue" description="Phosphohistidine" evidence="2">
    <location>
        <position position="53"/>
    </location>
</feature>
<reference evidence="5" key="1">
    <citation type="submission" date="2016-10" db="EMBL/GenBank/DDBJ databases">
        <authorList>
            <person name="Varghese N."/>
            <person name="Submissions S."/>
        </authorList>
    </citation>
    <scope>NUCLEOTIDE SEQUENCE [LARGE SCALE GENOMIC DNA]</scope>
    <source>
        <strain evidence="5">BL36</strain>
    </source>
</reference>
<organism evidence="4 5">
    <name type="scientific">Methylobacterium pseudosasicola</name>
    <dbReference type="NCBI Taxonomy" id="582667"/>
    <lineage>
        <taxon>Bacteria</taxon>
        <taxon>Pseudomonadati</taxon>
        <taxon>Pseudomonadota</taxon>
        <taxon>Alphaproteobacteria</taxon>
        <taxon>Hyphomicrobiales</taxon>
        <taxon>Methylobacteriaceae</taxon>
        <taxon>Methylobacterium</taxon>
    </lineage>
</organism>
<dbReference type="InterPro" id="IPR036641">
    <property type="entry name" value="HPT_dom_sf"/>
</dbReference>
<dbReference type="RefSeq" id="WP_092038544.1">
    <property type="nucleotide sequence ID" value="NZ_FOTK01000005.1"/>
</dbReference>
<name>A0A1I4I0W2_9HYPH</name>
<sequence>MLAIDRAELDAQTGGDAELADEVLALFAGQCRSILPRLTDPSLPAGQRADLAHTLKGSAAGVGATRVRACADAAEAQLRAGAEPAALDDLVQAVAAALAEIADGAES</sequence>
<evidence type="ECO:0000313" key="4">
    <source>
        <dbReference type="EMBL" id="SFL47366.1"/>
    </source>
</evidence>
<dbReference type="PROSITE" id="PS50894">
    <property type="entry name" value="HPT"/>
    <property type="match status" value="1"/>
</dbReference>
<feature type="domain" description="HPt" evidence="3">
    <location>
        <begin position="16"/>
        <end position="107"/>
    </location>
</feature>
<accession>A0A1I4I0W2</accession>
<protein>
    <submittedName>
        <fullName evidence="4">HPt (Histidine-containing phosphotransfer) domain-containing protein</fullName>
    </submittedName>
</protein>
<dbReference type="Proteomes" id="UP000199048">
    <property type="component" value="Unassembled WGS sequence"/>
</dbReference>
<dbReference type="STRING" id="582667.SAMN05192568_1005145"/>
<dbReference type="AlphaFoldDB" id="A0A1I4I0W2"/>
<dbReference type="SUPFAM" id="SSF47226">
    <property type="entry name" value="Histidine-containing phosphotransfer domain, HPT domain"/>
    <property type="match status" value="1"/>
</dbReference>
<dbReference type="EMBL" id="FOTK01000005">
    <property type="protein sequence ID" value="SFL47366.1"/>
    <property type="molecule type" value="Genomic_DNA"/>
</dbReference>
<dbReference type="Gene3D" id="1.20.120.160">
    <property type="entry name" value="HPT domain"/>
    <property type="match status" value="1"/>
</dbReference>
<dbReference type="Pfam" id="PF01627">
    <property type="entry name" value="Hpt"/>
    <property type="match status" value="1"/>
</dbReference>
<dbReference type="InterPro" id="IPR008207">
    <property type="entry name" value="Sig_transdc_His_kin_Hpt_dom"/>
</dbReference>